<evidence type="ECO:0000256" key="1">
    <source>
        <dbReference type="SAM" id="MobiDB-lite"/>
    </source>
</evidence>
<feature type="region of interest" description="Disordered" evidence="1">
    <location>
        <begin position="1"/>
        <end position="28"/>
    </location>
</feature>
<evidence type="ECO:0000313" key="3">
    <source>
        <dbReference type="Proteomes" id="UP000681720"/>
    </source>
</evidence>
<evidence type="ECO:0000313" key="2">
    <source>
        <dbReference type="EMBL" id="CAF4657043.1"/>
    </source>
</evidence>
<dbReference type="Proteomes" id="UP000681720">
    <property type="component" value="Unassembled WGS sequence"/>
</dbReference>
<reference evidence="2" key="1">
    <citation type="submission" date="2021-02" db="EMBL/GenBank/DDBJ databases">
        <authorList>
            <person name="Nowell W R."/>
        </authorList>
    </citation>
    <scope>NUCLEOTIDE SEQUENCE</scope>
</reference>
<proteinExistence type="predicted"/>
<sequence>GHANHYRENTATPQQQHRRDSPVAKWIHDNFSDRNKTIDIL</sequence>
<gene>
    <name evidence="2" type="ORF">GIL414_LOCUS41316</name>
</gene>
<feature type="non-terminal residue" evidence="2">
    <location>
        <position position="1"/>
    </location>
</feature>
<comment type="caution">
    <text evidence="2">The sequence shown here is derived from an EMBL/GenBank/DDBJ whole genome shotgun (WGS) entry which is preliminary data.</text>
</comment>
<dbReference type="EMBL" id="CAJOBJ010116812">
    <property type="protein sequence ID" value="CAF4657043.1"/>
    <property type="molecule type" value="Genomic_DNA"/>
</dbReference>
<name>A0A8S2ZRH4_9BILA</name>
<organism evidence="2 3">
    <name type="scientific">Rotaria magnacalcarata</name>
    <dbReference type="NCBI Taxonomy" id="392030"/>
    <lineage>
        <taxon>Eukaryota</taxon>
        <taxon>Metazoa</taxon>
        <taxon>Spiralia</taxon>
        <taxon>Gnathifera</taxon>
        <taxon>Rotifera</taxon>
        <taxon>Eurotatoria</taxon>
        <taxon>Bdelloidea</taxon>
        <taxon>Philodinida</taxon>
        <taxon>Philodinidae</taxon>
        <taxon>Rotaria</taxon>
    </lineage>
</organism>
<protein>
    <submittedName>
        <fullName evidence="2">Uncharacterized protein</fullName>
    </submittedName>
</protein>
<dbReference type="AlphaFoldDB" id="A0A8S2ZRH4"/>
<feature type="compositionally biased region" description="Basic and acidic residues" evidence="1">
    <location>
        <begin position="17"/>
        <end position="28"/>
    </location>
</feature>
<accession>A0A8S2ZRH4</accession>